<evidence type="ECO:0000313" key="3">
    <source>
        <dbReference type="Proteomes" id="UP001500280"/>
    </source>
</evidence>
<evidence type="ECO:0000259" key="1">
    <source>
        <dbReference type="Pfam" id="PF00733"/>
    </source>
</evidence>
<organism evidence="2 3">
    <name type="scientific">Kribbella yunnanensis</name>
    <dbReference type="NCBI Taxonomy" id="190194"/>
    <lineage>
        <taxon>Bacteria</taxon>
        <taxon>Bacillati</taxon>
        <taxon>Actinomycetota</taxon>
        <taxon>Actinomycetes</taxon>
        <taxon>Propionibacteriales</taxon>
        <taxon>Kribbellaceae</taxon>
        <taxon>Kribbella</taxon>
    </lineage>
</organism>
<proteinExistence type="predicted"/>
<dbReference type="InterPro" id="IPR001962">
    <property type="entry name" value="Asn_synthase"/>
</dbReference>
<dbReference type="InterPro" id="IPR014729">
    <property type="entry name" value="Rossmann-like_a/b/a_fold"/>
</dbReference>
<keyword evidence="3" id="KW-1185">Reference proteome</keyword>
<name>A0ABP4T1F8_9ACTN</name>
<comment type="caution">
    <text evidence="2">The sequence shown here is derived from an EMBL/GenBank/DDBJ whole genome shotgun (WGS) entry which is preliminary data.</text>
</comment>
<gene>
    <name evidence="2" type="ORF">GCM10009745_26040</name>
</gene>
<evidence type="ECO:0000313" key="2">
    <source>
        <dbReference type="EMBL" id="GAA1680763.1"/>
    </source>
</evidence>
<protein>
    <recommendedName>
        <fullName evidence="1">Asparagine synthetase domain-containing protein</fullName>
    </recommendedName>
</protein>
<dbReference type="Proteomes" id="UP001500280">
    <property type="component" value="Unassembled WGS sequence"/>
</dbReference>
<sequence>MGRRVRRAARALILASGQPVRETGRAARTSWFVALPDVEAAGVIAARIEAEHEICYPSGRPFVLARGAEVAIDARDGLRVVLGEAGSVHVLEVVDGHVRVRGTASGLRRVFHARVNGLGIASDRADVLAGLAGAGPDPLGIALRLLSPEAPWPLAWHSVWSGVAAVPPGHWVDLASGRFDRWWTPPEPELALADAAVALREALADAVRIRQQGKAKVACDLSGLDSSSLFGLAVRSGPVVALTYQADDPMDEDVAAAQYLAEHFGAEHDILAAEQAPLPFDGVDGSLFDEPTWVSAYRSRIGTASARAAKYGAELRFAGHGGDELLMPPPVWLADIARRHPLRAARLARRVQAKYRLTAGAVAGLLADRTTYSDWFATSLERKQSTEMHVLGWGVPPQLPHWLTGHAVELVRGAFAEAAEPLAEARGMHATLEFVHTGALAARHVAQLGEVDGVPVASPFFDDRVLEACLAVRPDEAIDPRRYKPQLVQAMADVLPPRALARTSKSDISMTVSKGWREHRRGLLALLEDSGTAQLGLIDVDAVRRICRGPYDVDTCGPVRRLLEVEAWLKGM</sequence>
<accession>A0ABP4T1F8</accession>
<dbReference type="EMBL" id="BAAANF010000008">
    <property type="protein sequence ID" value="GAA1680763.1"/>
    <property type="molecule type" value="Genomic_DNA"/>
</dbReference>
<dbReference type="Pfam" id="PF00733">
    <property type="entry name" value="Asn_synthase"/>
    <property type="match status" value="1"/>
</dbReference>
<dbReference type="RefSeq" id="WP_344149910.1">
    <property type="nucleotide sequence ID" value="NZ_BAAANF010000008.1"/>
</dbReference>
<reference evidence="3" key="1">
    <citation type="journal article" date="2019" name="Int. J. Syst. Evol. Microbiol.">
        <title>The Global Catalogue of Microorganisms (GCM) 10K type strain sequencing project: providing services to taxonomists for standard genome sequencing and annotation.</title>
        <authorList>
            <consortium name="The Broad Institute Genomics Platform"/>
            <consortium name="The Broad Institute Genome Sequencing Center for Infectious Disease"/>
            <person name="Wu L."/>
            <person name="Ma J."/>
        </authorList>
    </citation>
    <scope>NUCLEOTIDE SEQUENCE [LARGE SCALE GENOMIC DNA]</scope>
    <source>
        <strain evidence="3">JCM 14307</strain>
    </source>
</reference>
<dbReference type="Gene3D" id="3.40.50.620">
    <property type="entry name" value="HUPs"/>
    <property type="match status" value="1"/>
</dbReference>
<dbReference type="SUPFAM" id="SSF52402">
    <property type="entry name" value="Adenine nucleotide alpha hydrolases-like"/>
    <property type="match status" value="1"/>
</dbReference>
<feature type="domain" description="Asparagine synthetase" evidence="1">
    <location>
        <begin position="199"/>
        <end position="569"/>
    </location>
</feature>